<evidence type="ECO:0000313" key="3">
    <source>
        <dbReference type="Proteomes" id="UP000276215"/>
    </source>
</evidence>
<dbReference type="EMBL" id="ML120455">
    <property type="protein sequence ID" value="RPA93335.1"/>
    <property type="molecule type" value="Genomic_DNA"/>
</dbReference>
<keyword evidence="1" id="KW-0472">Membrane</keyword>
<evidence type="ECO:0000256" key="1">
    <source>
        <dbReference type="SAM" id="Phobius"/>
    </source>
</evidence>
<accession>A0A3N4J597</accession>
<keyword evidence="3" id="KW-1185">Reference proteome</keyword>
<proteinExistence type="predicted"/>
<sequence length="69" mass="8080">MQHADNLNQTEPIRPHHKLPGLWAYHNITITLERESGGMKKVFTWLCLNLIFSNVLYSGMHDTSRVFDR</sequence>
<organism evidence="2 3">
    <name type="scientific">Choiromyces venosus 120613-1</name>
    <dbReference type="NCBI Taxonomy" id="1336337"/>
    <lineage>
        <taxon>Eukaryota</taxon>
        <taxon>Fungi</taxon>
        <taxon>Dikarya</taxon>
        <taxon>Ascomycota</taxon>
        <taxon>Pezizomycotina</taxon>
        <taxon>Pezizomycetes</taxon>
        <taxon>Pezizales</taxon>
        <taxon>Tuberaceae</taxon>
        <taxon>Choiromyces</taxon>
    </lineage>
</organism>
<keyword evidence="1" id="KW-0812">Transmembrane</keyword>
<protein>
    <submittedName>
        <fullName evidence="2">Uncharacterized protein</fullName>
    </submittedName>
</protein>
<gene>
    <name evidence="2" type="ORF">L873DRAFT_1816123</name>
</gene>
<dbReference type="Proteomes" id="UP000276215">
    <property type="component" value="Unassembled WGS sequence"/>
</dbReference>
<reference evidence="2 3" key="1">
    <citation type="journal article" date="2018" name="Nat. Ecol. Evol.">
        <title>Pezizomycetes genomes reveal the molecular basis of ectomycorrhizal truffle lifestyle.</title>
        <authorList>
            <person name="Murat C."/>
            <person name="Payen T."/>
            <person name="Noel B."/>
            <person name="Kuo A."/>
            <person name="Morin E."/>
            <person name="Chen J."/>
            <person name="Kohler A."/>
            <person name="Krizsan K."/>
            <person name="Balestrini R."/>
            <person name="Da Silva C."/>
            <person name="Montanini B."/>
            <person name="Hainaut M."/>
            <person name="Levati E."/>
            <person name="Barry K.W."/>
            <person name="Belfiori B."/>
            <person name="Cichocki N."/>
            <person name="Clum A."/>
            <person name="Dockter R.B."/>
            <person name="Fauchery L."/>
            <person name="Guy J."/>
            <person name="Iotti M."/>
            <person name="Le Tacon F."/>
            <person name="Lindquist E.A."/>
            <person name="Lipzen A."/>
            <person name="Malagnac F."/>
            <person name="Mello A."/>
            <person name="Molinier V."/>
            <person name="Miyauchi S."/>
            <person name="Poulain J."/>
            <person name="Riccioni C."/>
            <person name="Rubini A."/>
            <person name="Sitrit Y."/>
            <person name="Splivallo R."/>
            <person name="Traeger S."/>
            <person name="Wang M."/>
            <person name="Zifcakova L."/>
            <person name="Wipf D."/>
            <person name="Zambonelli A."/>
            <person name="Paolocci F."/>
            <person name="Nowrousian M."/>
            <person name="Ottonello S."/>
            <person name="Baldrian P."/>
            <person name="Spatafora J.W."/>
            <person name="Henrissat B."/>
            <person name="Nagy L.G."/>
            <person name="Aury J.M."/>
            <person name="Wincker P."/>
            <person name="Grigoriev I.V."/>
            <person name="Bonfante P."/>
            <person name="Martin F.M."/>
        </authorList>
    </citation>
    <scope>NUCLEOTIDE SEQUENCE [LARGE SCALE GENOMIC DNA]</scope>
    <source>
        <strain evidence="2 3">120613-1</strain>
    </source>
</reference>
<name>A0A3N4J597_9PEZI</name>
<feature type="transmembrane region" description="Helical" evidence="1">
    <location>
        <begin position="42"/>
        <end position="60"/>
    </location>
</feature>
<keyword evidence="1" id="KW-1133">Transmembrane helix</keyword>
<evidence type="ECO:0000313" key="2">
    <source>
        <dbReference type="EMBL" id="RPA93335.1"/>
    </source>
</evidence>
<dbReference type="AlphaFoldDB" id="A0A3N4J597"/>